<gene>
    <name evidence="3" type="ORF">J8A68_003996</name>
</gene>
<feature type="coiled-coil region" evidence="1">
    <location>
        <begin position="340"/>
        <end position="378"/>
    </location>
</feature>
<feature type="compositionally biased region" description="Polar residues" evidence="2">
    <location>
        <begin position="448"/>
        <end position="457"/>
    </location>
</feature>
<evidence type="ECO:0000313" key="3">
    <source>
        <dbReference type="EMBL" id="KAG7662465.1"/>
    </source>
</evidence>
<dbReference type="RefSeq" id="XP_049262698.1">
    <property type="nucleotide sequence ID" value="XM_049407909.1"/>
</dbReference>
<feature type="region of interest" description="Disordered" evidence="2">
    <location>
        <begin position="448"/>
        <end position="471"/>
    </location>
</feature>
<dbReference type="EMBL" id="JAGSYN010000178">
    <property type="protein sequence ID" value="KAG7662465.1"/>
    <property type="molecule type" value="Genomic_DNA"/>
</dbReference>
<organism evidence="3 4">
    <name type="scientific">[Candida] subhashii</name>
    <dbReference type="NCBI Taxonomy" id="561895"/>
    <lineage>
        <taxon>Eukaryota</taxon>
        <taxon>Fungi</taxon>
        <taxon>Dikarya</taxon>
        <taxon>Ascomycota</taxon>
        <taxon>Saccharomycotina</taxon>
        <taxon>Pichiomycetes</taxon>
        <taxon>Debaryomycetaceae</taxon>
        <taxon>Spathaspora</taxon>
    </lineage>
</organism>
<dbReference type="AlphaFoldDB" id="A0A8J5UVT6"/>
<name>A0A8J5UVT6_9ASCO</name>
<keyword evidence="1" id="KW-0175">Coiled coil</keyword>
<protein>
    <submittedName>
        <fullName evidence="3">Uncharacterized protein</fullName>
    </submittedName>
</protein>
<evidence type="ECO:0000313" key="4">
    <source>
        <dbReference type="Proteomes" id="UP000694255"/>
    </source>
</evidence>
<keyword evidence="4" id="KW-1185">Reference proteome</keyword>
<reference evidence="3 4" key="1">
    <citation type="journal article" date="2021" name="DNA Res.">
        <title>Genome analysis of Candida subhashii reveals its hybrid nature and dual mitochondrial genome conformations.</title>
        <authorList>
            <person name="Mixao V."/>
            <person name="Hegedusova E."/>
            <person name="Saus E."/>
            <person name="Pryszcz L.P."/>
            <person name="Cillingova A."/>
            <person name="Nosek J."/>
            <person name="Gabaldon T."/>
        </authorList>
    </citation>
    <scope>NUCLEOTIDE SEQUENCE [LARGE SCALE GENOMIC DNA]</scope>
    <source>
        <strain evidence="3 4">CBS 10753</strain>
    </source>
</reference>
<dbReference type="Proteomes" id="UP000694255">
    <property type="component" value="Unassembled WGS sequence"/>
</dbReference>
<comment type="caution">
    <text evidence="3">The sequence shown here is derived from an EMBL/GenBank/DDBJ whole genome shotgun (WGS) entry which is preliminary data.</text>
</comment>
<sequence>MSEDKENFTAGVTSTSPKTYKNVLKPISPNINNTTNHKKILEGGEFEDHFNLLHLTQEEIQTQLHDIQVQSKQTSVDLGQLVDRSKNNNQNLNRLLENVVSYSQEVMTEGNATKADMHSILERLDVNDSNNEKIRKLIEERLNISKDNIKDVIQETMSRDADEWKTYVKELETCLTKSSKEGFTSIENDLTKLVESIEEKYTRLESCISTNSNATSKDEQILKTVIDKVAESGAETKDSLHVLSTKQSEVASSLSSATRTINSTMEKIQINIDNIKEKLPPSDLVEQIILRVISELNSVSLDDKSVSILEDIRTKLEDIQSNYIHNDNDNDSTARILAMLSNIDEKRVNQNSELEQRERELEAKIQKLETKYSLLSNSYSTKYEEYKHLEVKYKELVSKIESASIPTVKDGSQMKHIRQFHLENIKEISKEDDGFSINHRKRIASVPTYSNRAQMSSIPEGEFTNNSEDEF</sequence>
<proteinExistence type="predicted"/>
<evidence type="ECO:0000256" key="1">
    <source>
        <dbReference type="SAM" id="Coils"/>
    </source>
</evidence>
<feature type="region of interest" description="Disordered" evidence="2">
    <location>
        <begin position="1"/>
        <end position="21"/>
    </location>
</feature>
<evidence type="ECO:0000256" key="2">
    <source>
        <dbReference type="SAM" id="MobiDB-lite"/>
    </source>
</evidence>
<dbReference type="GeneID" id="73470796"/>
<accession>A0A8J5UVT6</accession>
<dbReference type="OrthoDB" id="4082794at2759"/>
<feature type="compositionally biased region" description="Polar residues" evidence="2">
    <location>
        <begin position="10"/>
        <end position="19"/>
    </location>
</feature>